<protein>
    <submittedName>
        <fullName evidence="4">Murein DD-endopeptidase MepM/ murein hydrolase activator NlpD</fullName>
    </submittedName>
</protein>
<feature type="domain" description="M23ase beta-sheet core" evidence="3">
    <location>
        <begin position="56"/>
        <end position="148"/>
    </location>
</feature>
<dbReference type="InterPro" id="IPR016047">
    <property type="entry name" value="M23ase_b-sheet_dom"/>
</dbReference>
<dbReference type="Gene3D" id="2.70.70.10">
    <property type="entry name" value="Glucose Permease (Domain IIA)"/>
    <property type="match status" value="1"/>
</dbReference>
<evidence type="ECO:0000313" key="5">
    <source>
        <dbReference type="Proteomes" id="UP000561726"/>
    </source>
</evidence>
<feature type="chain" id="PRO_5030518566" evidence="2">
    <location>
        <begin position="27"/>
        <end position="164"/>
    </location>
</feature>
<dbReference type="SUPFAM" id="SSF51261">
    <property type="entry name" value="Duplicated hybrid motif"/>
    <property type="match status" value="1"/>
</dbReference>
<dbReference type="Proteomes" id="UP000561726">
    <property type="component" value="Unassembled WGS sequence"/>
</dbReference>
<evidence type="ECO:0000256" key="1">
    <source>
        <dbReference type="ARBA" id="ARBA00022729"/>
    </source>
</evidence>
<comment type="caution">
    <text evidence="4">The sequence shown here is derived from an EMBL/GenBank/DDBJ whole genome shotgun (WGS) entry which is preliminary data.</text>
</comment>
<feature type="signal peptide" evidence="2">
    <location>
        <begin position="1"/>
        <end position="26"/>
    </location>
</feature>
<proteinExistence type="predicted"/>
<dbReference type="RefSeq" id="WP_084141240.1">
    <property type="nucleotide sequence ID" value="NZ_JACHBQ010000001.1"/>
</dbReference>
<dbReference type="InterPro" id="IPR011055">
    <property type="entry name" value="Dup_hybrid_motif"/>
</dbReference>
<dbReference type="CDD" id="cd12797">
    <property type="entry name" value="M23_peptidase"/>
    <property type="match status" value="1"/>
</dbReference>
<name>A0A7W8ZWM6_9MICO</name>
<keyword evidence="1 2" id="KW-0732">Signal</keyword>
<evidence type="ECO:0000256" key="2">
    <source>
        <dbReference type="SAM" id="SignalP"/>
    </source>
</evidence>
<keyword evidence="4" id="KW-0378">Hydrolase</keyword>
<dbReference type="AlphaFoldDB" id="A0A7W8ZWM6"/>
<dbReference type="EMBL" id="JACHBQ010000001">
    <property type="protein sequence ID" value="MBB5641583.1"/>
    <property type="molecule type" value="Genomic_DNA"/>
</dbReference>
<evidence type="ECO:0000313" key="4">
    <source>
        <dbReference type="EMBL" id="MBB5641583.1"/>
    </source>
</evidence>
<dbReference type="PANTHER" id="PTHR21666">
    <property type="entry name" value="PEPTIDASE-RELATED"/>
    <property type="match status" value="1"/>
</dbReference>
<evidence type="ECO:0000259" key="3">
    <source>
        <dbReference type="Pfam" id="PF01551"/>
    </source>
</evidence>
<dbReference type="Pfam" id="PF01551">
    <property type="entry name" value="Peptidase_M23"/>
    <property type="match status" value="1"/>
</dbReference>
<dbReference type="GO" id="GO:0004222">
    <property type="term" value="F:metalloendopeptidase activity"/>
    <property type="evidence" value="ECO:0007669"/>
    <property type="project" value="TreeGrafter"/>
</dbReference>
<reference evidence="4 5" key="1">
    <citation type="submission" date="2020-08" db="EMBL/GenBank/DDBJ databases">
        <title>Sequencing the genomes of 1000 actinobacteria strains.</title>
        <authorList>
            <person name="Klenk H.-P."/>
        </authorList>
    </citation>
    <scope>NUCLEOTIDE SEQUENCE [LARGE SCALE GENOMIC DNA]</scope>
    <source>
        <strain evidence="4 5">DSM 21065</strain>
    </source>
</reference>
<dbReference type="InterPro" id="IPR050570">
    <property type="entry name" value="Cell_wall_metabolism_enzyme"/>
</dbReference>
<gene>
    <name evidence="4" type="ORF">BJ997_002131</name>
</gene>
<organism evidence="4 5">
    <name type="scientific">Cryobacterium roopkundense</name>
    <dbReference type="NCBI Taxonomy" id="1001240"/>
    <lineage>
        <taxon>Bacteria</taxon>
        <taxon>Bacillati</taxon>
        <taxon>Actinomycetota</taxon>
        <taxon>Actinomycetes</taxon>
        <taxon>Micrococcales</taxon>
        <taxon>Microbacteriaceae</taxon>
        <taxon>Cryobacterium</taxon>
    </lineage>
</organism>
<accession>A0A7W8ZWM6</accession>
<dbReference type="PANTHER" id="PTHR21666:SF289">
    <property type="entry name" value="L-ALA--D-GLU ENDOPEPTIDASE"/>
    <property type="match status" value="1"/>
</dbReference>
<dbReference type="OrthoDB" id="5245088at2"/>
<sequence>MFTRLLWSKSCRTVALVPLILAVTGAAVPTTWTWPISAPHHVGAGYVAPLTPYSAGHRGIDLLAEAGTPVFAPDDGVISFVGHVVDRPVISISPGDGLIASLEPVEALVILGEHVAKGQQIGVVATGGHCAEVCLHIGVRTHGFYVSPLTYLGGVQRAILLSVP</sequence>